<dbReference type="Pfam" id="PF23764">
    <property type="entry name" value="Beta-barrel_GLAA-B_II"/>
    <property type="match status" value="1"/>
</dbReference>
<evidence type="ECO:0000256" key="6">
    <source>
        <dbReference type="ARBA" id="ARBA00023295"/>
    </source>
</evidence>
<feature type="domain" description="GLAA-B beta-barrel" evidence="10">
    <location>
        <begin position="342"/>
        <end position="409"/>
    </location>
</feature>
<keyword evidence="12" id="KW-1185">Reference proteome</keyword>
<name>A0A4U1CP20_9SPHI</name>
<dbReference type="InterPro" id="IPR039448">
    <property type="entry name" value="Beta_helix"/>
</dbReference>
<dbReference type="InterPro" id="IPR006626">
    <property type="entry name" value="PbH1"/>
</dbReference>
<protein>
    <submittedName>
        <fullName evidence="11">Right-handed parallel beta-helix repeat-containing protein</fullName>
    </submittedName>
</protein>
<dbReference type="InterPro" id="IPR011050">
    <property type="entry name" value="Pectin_lyase_fold/virulence"/>
</dbReference>
<dbReference type="Pfam" id="PF13229">
    <property type="entry name" value="Beta_helix"/>
    <property type="match status" value="1"/>
</dbReference>
<evidence type="ECO:0000259" key="9">
    <source>
        <dbReference type="Pfam" id="PF23763"/>
    </source>
</evidence>
<evidence type="ECO:0000256" key="2">
    <source>
        <dbReference type="ARBA" id="ARBA00001271"/>
    </source>
</evidence>
<reference evidence="11 12" key="1">
    <citation type="submission" date="2019-04" db="EMBL/GenBank/DDBJ databases">
        <title>Pedobacter sp. RP-3-15 sp. nov., isolated from Arctic soil.</title>
        <authorList>
            <person name="Dahal R.H."/>
            <person name="Kim D.-U."/>
        </authorList>
    </citation>
    <scope>NUCLEOTIDE SEQUENCE [LARGE SCALE GENOMIC DNA]</scope>
    <source>
        <strain evidence="11 12">RP-3-15</strain>
    </source>
</reference>
<dbReference type="AlphaFoldDB" id="A0A4U1CP20"/>
<dbReference type="Gene3D" id="2.160.20.10">
    <property type="entry name" value="Single-stranded right-handed beta-helix, Pectin lyase-like"/>
    <property type="match status" value="3"/>
</dbReference>
<evidence type="ECO:0000256" key="4">
    <source>
        <dbReference type="ARBA" id="ARBA00022737"/>
    </source>
</evidence>
<keyword evidence="3 7" id="KW-0732">Signal</keyword>
<accession>A0A4U1CP20</accession>
<feature type="domain" description="Right handed beta helix" evidence="8">
    <location>
        <begin position="418"/>
        <end position="583"/>
    </location>
</feature>
<gene>
    <name evidence="11" type="ORF">FA047_08020</name>
</gene>
<keyword evidence="4" id="KW-0677">Repeat</keyword>
<dbReference type="InterPro" id="IPR012334">
    <property type="entry name" value="Pectin_lyas_fold"/>
</dbReference>
<evidence type="ECO:0000259" key="10">
    <source>
        <dbReference type="Pfam" id="PF23764"/>
    </source>
</evidence>
<evidence type="ECO:0000256" key="3">
    <source>
        <dbReference type="ARBA" id="ARBA00022729"/>
    </source>
</evidence>
<dbReference type="Pfam" id="PF23763">
    <property type="entry name" value="Beta-barrel_GLAA-B_I"/>
    <property type="match status" value="1"/>
</dbReference>
<evidence type="ECO:0000313" key="12">
    <source>
        <dbReference type="Proteomes" id="UP000307244"/>
    </source>
</evidence>
<sequence>MKRFLMILLLGGSLNLNAQTIDVTRFGVVPNSFADATEGVKKALEIAKDQENTVVNFPKGRYDFWPDQATETNYYISNTSSEQEFPVKKQKVGLFLKGMKNVTIEGNGSVFIFHGKMITWVMDGSDNITIRNLSVSYERPGMSEMTIKEINGTSVIASVHPDSKFAIVNGQLEWYGEKWITRNYHAILVRPDKGMLFYSSWDPFMKSKAEILGPLQVKFSGDFSKFRAQPGDVLTIRDRYRDYVGAFNYRSKNVRLQNVHMNSMHGLGIVSQFSENLNYDSVYVEPEKGSGRVIASSADGMHFSGCKGQITINNCRFNGMHDDPVNVHGTHLRVTEVVSATTLKLRFMHHQSYGFDAFIPGDTVAYLHSKSLQIFEQGVIKSAKLISEREMLVELQKPFSEQLKAGDALENVTWTPSVTIRNSRFEGTISRGTLITTRRKVLIENNVYYRTGMHAILIENDAEGWYESGPVNDLTIRNNQFIECGFNSAPNNYIISINPQNHEAVPNYWVHKNIRIEGNTFKVYDSPILSAQSTSGLYFTNNKIELTNFLPVRNTRPAINLIGCTKVRINGNLFDKVAVSGIEAKKMAKTDIKSDIPYQIK</sequence>
<keyword evidence="5" id="KW-0378">Hydrolase</keyword>
<evidence type="ECO:0000256" key="1">
    <source>
        <dbReference type="ARBA" id="ARBA00001255"/>
    </source>
</evidence>
<keyword evidence="6" id="KW-0326">Glycosidase</keyword>
<dbReference type="SMART" id="SM00710">
    <property type="entry name" value="PbH1"/>
    <property type="match status" value="7"/>
</dbReference>
<dbReference type="InterPro" id="IPR057275">
    <property type="entry name" value="Beta-barrel_GLAA-B_I"/>
</dbReference>
<feature type="signal peptide" evidence="7">
    <location>
        <begin position="1"/>
        <end position="18"/>
    </location>
</feature>
<dbReference type="Proteomes" id="UP000307244">
    <property type="component" value="Unassembled WGS sequence"/>
</dbReference>
<organism evidence="11 12">
    <name type="scientific">Pedobacter frigoris</name>
    <dbReference type="NCBI Taxonomy" id="2571272"/>
    <lineage>
        <taxon>Bacteria</taxon>
        <taxon>Pseudomonadati</taxon>
        <taxon>Bacteroidota</taxon>
        <taxon>Sphingobacteriia</taxon>
        <taxon>Sphingobacteriales</taxon>
        <taxon>Sphingobacteriaceae</taxon>
        <taxon>Pedobacter</taxon>
    </lineage>
</organism>
<feature type="chain" id="PRO_5020589548" evidence="7">
    <location>
        <begin position="19"/>
        <end position="601"/>
    </location>
</feature>
<proteinExistence type="predicted"/>
<feature type="domain" description="GLAA-B beta-barrel" evidence="9">
    <location>
        <begin position="143"/>
        <end position="234"/>
    </location>
</feature>
<evidence type="ECO:0000256" key="7">
    <source>
        <dbReference type="SAM" id="SignalP"/>
    </source>
</evidence>
<dbReference type="OrthoDB" id="9807299at2"/>
<dbReference type="EMBL" id="SWBQ01000002">
    <property type="protein sequence ID" value="TKC07195.1"/>
    <property type="molecule type" value="Genomic_DNA"/>
</dbReference>
<dbReference type="SUPFAM" id="SSF51126">
    <property type="entry name" value="Pectin lyase-like"/>
    <property type="match status" value="1"/>
</dbReference>
<evidence type="ECO:0000259" key="8">
    <source>
        <dbReference type="Pfam" id="PF13229"/>
    </source>
</evidence>
<evidence type="ECO:0000256" key="5">
    <source>
        <dbReference type="ARBA" id="ARBA00022801"/>
    </source>
</evidence>
<dbReference type="RefSeq" id="WP_136835462.1">
    <property type="nucleotide sequence ID" value="NZ_SWBQ01000002.1"/>
</dbReference>
<comment type="caution">
    <text evidence="11">The sequence shown here is derived from an EMBL/GenBank/DDBJ whole genome shotgun (WGS) entry which is preliminary data.</text>
</comment>
<dbReference type="GO" id="GO:0004557">
    <property type="term" value="F:alpha-galactosidase activity"/>
    <property type="evidence" value="ECO:0007669"/>
    <property type="project" value="UniProtKB-EC"/>
</dbReference>
<comment type="catalytic activity">
    <reaction evidence="1">
        <text>Hydrolysis of terminal, non-reducing alpha-D-galactose residues in alpha-D-galactosides, including galactose oligosaccharides, galactomannans and galactolipids.</text>
        <dbReference type="EC" id="3.2.1.22"/>
    </reaction>
</comment>
<comment type="catalytic activity">
    <reaction evidence="2">
        <text>Hydrolysis of terminal, non-reducing branched (1-&gt;3)-alpha-D-galactosidic residues, producing free D-galactose.</text>
        <dbReference type="EC" id="3.2.1.n1"/>
    </reaction>
</comment>
<evidence type="ECO:0000313" key="11">
    <source>
        <dbReference type="EMBL" id="TKC07195.1"/>
    </source>
</evidence>
<dbReference type="InterPro" id="IPR056441">
    <property type="entry name" value="Beta-barrel_GLAA-B_II"/>
</dbReference>